<evidence type="ECO:0000256" key="4">
    <source>
        <dbReference type="ARBA" id="ARBA00022490"/>
    </source>
</evidence>
<name>A0ABR0VJL4_REHGL</name>
<feature type="region of interest" description="Disordered" evidence="5">
    <location>
        <begin position="1"/>
        <end position="71"/>
    </location>
</feature>
<sequence>MPSGTRWAKREAARKQRDRQASSRKNGSFGGGERKIHGRGSDGSQNHGRSKSRSKKNIKSSATTVAKEGTSRRIVGVRQCKEEKFMLRLRVREESTIMWHHKLGHMSEQGLKILSECKLLPRLTKKASKDSSWWHTRLNKMEWRGQNEHNLVRKDKSNVENRKSTQDMQAERSKPLYYVINRSPSMRLISKNAHGDVGDRTLHKRWEAIDRYMANPGRKHWDTLKRGYEEKPKWDLSNARNYERYGENKVKTLGSLLLQKWKSRAIVIDVVTFQEEQPEKNVEETSKRCNGIQSGHNRQDVENLAIELLAARAFTALELKKKLQGKRLPLDIVDAVITDFQSSGLINDCLYAETYSQSRWSSSSWAPRRTRQALFKKGISEVDVEKAIKLVFKNEDDGDQDSRIAMSKLSIDQLYVQASKQWRRSCDAPEETRKSRLVRWLQYRGFNWSVINYVLKKLESQNPSS</sequence>
<accession>A0ABR0VJL4</accession>
<keyword evidence="10" id="KW-1185">Reference proteome</keyword>
<dbReference type="Proteomes" id="UP001318860">
    <property type="component" value="Unassembled WGS sequence"/>
</dbReference>
<evidence type="ECO:0000256" key="5">
    <source>
        <dbReference type="SAM" id="MobiDB-lite"/>
    </source>
</evidence>
<dbReference type="EMBL" id="JABTTQ020001171">
    <property type="protein sequence ID" value="KAK6134202.1"/>
    <property type="molecule type" value="Genomic_DNA"/>
</dbReference>
<protein>
    <recommendedName>
        <fullName evidence="3">Regulatory protein RecX</fullName>
    </recommendedName>
</protein>
<feature type="domain" description="RecX second three-helical" evidence="6">
    <location>
        <begin position="347"/>
        <end position="387"/>
    </location>
</feature>
<comment type="subcellular location">
    <subcellularLocation>
        <location evidence="1">Cytoplasm</location>
    </subcellularLocation>
</comment>
<evidence type="ECO:0000313" key="9">
    <source>
        <dbReference type="EMBL" id="KAK6134202.1"/>
    </source>
</evidence>
<evidence type="ECO:0000259" key="7">
    <source>
        <dbReference type="Pfam" id="PF13976"/>
    </source>
</evidence>
<dbReference type="Pfam" id="PF13976">
    <property type="entry name" value="gag_pre-integrs"/>
    <property type="match status" value="1"/>
</dbReference>
<evidence type="ECO:0000313" key="10">
    <source>
        <dbReference type="Proteomes" id="UP001318860"/>
    </source>
</evidence>
<dbReference type="InterPro" id="IPR003783">
    <property type="entry name" value="Regulatory_RecX"/>
</dbReference>
<dbReference type="InterPro" id="IPR053925">
    <property type="entry name" value="RecX_HTH_3rd"/>
</dbReference>
<organism evidence="9 10">
    <name type="scientific">Rehmannia glutinosa</name>
    <name type="common">Chinese foxglove</name>
    <dbReference type="NCBI Taxonomy" id="99300"/>
    <lineage>
        <taxon>Eukaryota</taxon>
        <taxon>Viridiplantae</taxon>
        <taxon>Streptophyta</taxon>
        <taxon>Embryophyta</taxon>
        <taxon>Tracheophyta</taxon>
        <taxon>Spermatophyta</taxon>
        <taxon>Magnoliopsida</taxon>
        <taxon>eudicotyledons</taxon>
        <taxon>Gunneridae</taxon>
        <taxon>Pentapetalae</taxon>
        <taxon>asterids</taxon>
        <taxon>lamiids</taxon>
        <taxon>Lamiales</taxon>
        <taxon>Orobanchaceae</taxon>
        <taxon>Rehmannieae</taxon>
        <taxon>Rehmannia</taxon>
    </lineage>
</organism>
<evidence type="ECO:0000259" key="6">
    <source>
        <dbReference type="Pfam" id="PF02631"/>
    </source>
</evidence>
<dbReference type="PANTHER" id="PTHR33602">
    <property type="entry name" value="REGULATORY PROTEIN RECX FAMILY PROTEIN"/>
    <property type="match status" value="1"/>
</dbReference>
<dbReference type="InterPro" id="IPR036388">
    <property type="entry name" value="WH-like_DNA-bd_sf"/>
</dbReference>
<reference evidence="9 10" key="1">
    <citation type="journal article" date="2021" name="Comput. Struct. Biotechnol. J.">
        <title>De novo genome assembly of the potent medicinal plant Rehmannia glutinosa using nanopore technology.</title>
        <authorList>
            <person name="Ma L."/>
            <person name="Dong C."/>
            <person name="Song C."/>
            <person name="Wang X."/>
            <person name="Zheng X."/>
            <person name="Niu Y."/>
            <person name="Chen S."/>
            <person name="Feng W."/>
        </authorList>
    </citation>
    <scope>NUCLEOTIDE SEQUENCE [LARGE SCALE GENOMIC DNA]</scope>
    <source>
        <strain evidence="9">DH-2019</strain>
    </source>
</reference>
<dbReference type="Gene3D" id="1.10.10.10">
    <property type="entry name" value="Winged helix-like DNA-binding domain superfamily/Winged helix DNA-binding domain"/>
    <property type="match status" value="2"/>
</dbReference>
<keyword evidence="4" id="KW-0963">Cytoplasm</keyword>
<evidence type="ECO:0000259" key="8">
    <source>
        <dbReference type="Pfam" id="PF21981"/>
    </source>
</evidence>
<evidence type="ECO:0000256" key="1">
    <source>
        <dbReference type="ARBA" id="ARBA00004496"/>
    </source>
</evidence>
<dbReference type="InterPro" id="IPR053924">
    <property type="entry name" value="RecX_HTH_2nd"/>
</dbReference>
<dbReference type="PANTHER" id="PTHR33602:SF1">
    <property type="entry name" value="REGULATORY PROTEIN RECX FAMILY PROTEIN"/>
    <property type="match status" value="1"/>
</dbReference>
<feature type="domain" description="GAG-pre-integrase" evidence="7">
    <location>
        <begin position="93"/>
        <end position="128"/>
    </location>
</feature>
<evidence type="ECO:0000256" key="2">
    <source>
        <dbReference type="ARBA" id="ARBA00009695"/>
    </source>
</evidence>
<dbReference type="Pfam" id="PF21981">
    <property type="entry name" value="RecX_HTH3"/>
    <property type="match status" value="1"/>
</dbReference>
<feature type="compositionally biased region" description="Basic and acidic residues" evidence="5">
    <location>
        <begin position="8"/>
        <end position="21"/>
    </location>
</feature>
<comment type="similarity">
    <text evidence="2">Belongs to the RecX family.</text>
</comment>
<proteinExistence type="inferred from homology"/>
<dbReference type="InterPro" id="IPR025724">
    <property type="entry name" value="GAG-pre-integrase_dom"/>
</dbReference>
<feature type="domain" description="RecX third three-helical" evidence="8">
    <location>
        <begin position="412"/>
        <end position="455"/>
    </location>
</feature>
<dbReference type="Pfam" id="PF02631">
    <property type="entry name" value="RecX_HTH2"/>
    <property type="match status" value="1"/>
</dbReference>
<gene>
    <name evidence="9" type="ORF">DH2020_032058</name>
</gene>
<dbReference type="HAMAP" id="MF_01114">
    <property type="entry name" value="RecX"/>
    <property type="match status" value="1"/>
</dbReference>
<comment type="caution">
    <text evidence="9">The sequence shown here is derived from an EMBL/GenBank/DDBJ whole genome shotgun (WGS) entry which is preliminary data.</text>
</comment>
<feature type="compositionally biased region" description="Basic residues" evidence="5">
    <location>
        <begin position="48"/>
        <end position="58"/>
    </location>
</feature>
<evidence type="ECO:0000256" key="3">
    <source>
        <dbReference type="ARBA" id="ARBA00018111"/>
    </source>
</evidence>